<dbReference type="GO" id="GO:0030975">
    <property type="term" value="F:thiamine binding"/>
    <property type="evidence" value="ECO:0007669"/>
    <property type="project" value="TreeGrafter"/>
</dbReference>
<keyword evidence="5" id="KW-0574">Periplasm</keyword>
<dbReference type="Pfam" id="PF13416">
    <property type="entry name" value="SBP_bac_8"/>
    <property type="match status" value="1"/>
</dbReference>
<dbReference type="Gene3D" id="3.40.190.10">
    <property type="entry name" value="Periplasmic binding protein-like II"/>
    <property type="match status" value="2"/>
</dbReference>
<dbReference type="InterPro" id="IPR006059">
    <property type="entry name" value="SBP"/>
</dbReference>
<dbReference type="Proteomes" id="UP000244810">
    <property type="component" value="Unassembled WGS sequence"/>
</dbReference>
<accession>A0A2T7UQY2</accession>
<evidence type="ECO:0000313" key="6">
    <source>
        <dbReference type="EMBL" id="PVE47160.1"/>
    </source>
</evidence>
<evidence type="ECO:0000256" key="4">
    <source>
        <dbReference type="ARBA" id="ARBA00022729"/>
    </source>
</evidence>
<dbReference type="InterPro" id="IPR006311">
    <property type="entry name" value="TAT_signal"/>
</dbReference>
<comment type="subcellular location">
    <subcellularLocation>
        <location evidence="1">Periplasm</location>
    </subcellularLocation>
</comment>
<keyword evidence="4" id="KW-0732">Signal</keyword>
<evidence type="ECO:0000256" key="3">
    <source>
        <dbReference type="ARBA" id="ARBA00022448"/>
    </source>
</evidence>
<dbReference type="CDD" id="cd13589">
    <property type="entry name" value="PBP2_polyamine_RpCGA009"/>
    <property type="match status" value="1"/>
</dbReference>
<dbReference type="SUPFAM" id="SSF53850">
    <property type="entry name" value="Periplasmic binding protein-like II"/>
    <property type="match status" value="1"/>
</dbReference>
<dbReference type="GO" id="GO:0030976">
    <property type="term" value="F:thiamine pyrophosphate binding"/>
    <property type="evidence" value="ECO:0007669"/>
    <property type="project" value="TreeGrafter"/>
</dbReference>
<reference evidence="6 7" key="1">
    <citation type="journal article" date="2011" name="Syst. Appl. Microbiol.">
        <title>Defluviimonas denitrificans gen. nov., sp. nov., and Pararhodobacter aggregans gen. nov., sp. nov., non-phototrophic Rhodobacteraceae from the biofilter of a marine aquaculture.</title>
        <authorList>
            <person name="Foesel B.U."/>
            <person name="Drake H.L."/>
            <person name="Schramm A."/>
        </authorList>
    </citation>
    <scope>NUCLEOTIDE SEQUENCE [LARGE SCALE GENOMIC DNA]</scope>
    <source>
        <strain evidence="6 7">D1-19</strain>
    </source>
</reference>
<dbReference type="AlphaFoldDB" id="A0A2T7UQY2"/>
<dbReference type="GO" id="GO:0030288">
    <property type="term" value="C:outer membrane-bounded periplasmic space"/>
    <property type="evidence" value="ECO:0007669"/>
    <property type="project" value="TreeGrafter"/>
</dbReference>
<keyword evidence="3" id="KW-0813">Transport</keyword>
<organism evidence="6 7">
    <name type="scientific">Pararhodobacter aggregans</name>
    <dbReference type="NCBI Taxonomy" id="404875"/>
    <lineage>
        <taxon>Bacteria</taxon>
        <taxon>Pseudomonadati</taxon>
        <taxon>Pseudomonadota</taxon>
        <taxon>Alphaproteobacteria</taxon>
        <taxon>Rhodobacterales</taxon>
        <taxon>Paracoccaceae</taxon>
        <taxon>Pararhodobacter</taxon>
    </lineage>
</organism>
<dbReference type="RefSeq" id="WP_107752172.1">
    <property type="nucleotide sequence ID" value="NZ_QBKF01000006.1"/>
</dbReference>
<dbReference type="PANTHER" id="PTHR30006:SF3">
    <property type="entry name" value="THIAMINE-BINDING PERIPLASMIC PROTEIN"/>
    <property type="match status" value="1"/>
</dbReference>
<dbReference type="GO" id="GO:0015888">
    <property type="term" value="P:thiamine transport"/>
    <property type="evidence" value="ECO:0007669"/>
    <property type="project" value="TreeGrafter"/>
</dbReference>
<dbReference type="PROSITE" id="PS51318">
    <property type="entry name" value="TAT"/>
    <property type="match status" value="1"/>
</dbReference>
<keyword evidence="7" id="KW-1185">Reference proteome</keyword>
<comment type="similarity">
    <text evidence="2">Belongs to the bacterial solute-binding protein 1 family.</text>
</comment>
<dbReference type="OrthoDB" id="7811527at2"/>
<dbReference type="PANTHER" id="PTHR30006">
    <property type="entry name" value="THIAMINE-BINDING PERIPLASMIC PROTEIN-RELATED"/>
    <property type="match status" value="1"/>
</dbReference>
<comment type="caution">
    <text evidence="6">The sequence shown here is derived from an EMBL/GenBank/DDBJ whole genome shotgun (WGS) entry which is preliminary data.</text>
</comment>
<evidence type="ECO:0000256" key="2">
    <source>
        <dbReference type="ARBA" id="ARBA00008520"/>
    </source>
</evidence>
<gene>
    <name evidence="6" type="ORF">DDE23_13000</name>
</gene>
<evidence type="ECO:0000256" key="1">
    <source>
        <dbReference type="ARBA" id="ARBA00004418"/>
    </source>
</evidence>
<protein>
    <submittedName>
        <fullName evidence="6">Dehydrogenase</fullName>
    </submittedName>
</protein>
<sequence length="354" mass="38790">MTTYPRFTRRAALRGGMAAGTALLMAPYVRPSYAQENRLVCRDAGVGTTFQDIYARPFYEATGIEVVGVVSQTEPVGMIKQMVETQTYTWDMASGMSDAAAYQLVTDGEYLETLDLSAVPVWAKVPDQFKTEHFAASAVVASCMALNTEAASRPGSWADFWNVEAFPGRRALRGFPLDTIEFALIADGVAPQDVYPCDLDRAFASLDRIKDHIDVWWANGAQSAQLLQNGEVDFLNTWNGRAQPLIDGGLPIAINFNESLWGGSGFIVLKGGPKVDLCRQFIAFCLEAQQQGAYSNATGYGFTNPDALAFVSEEVAPKLPTHPDNSTNYVAVDYRYWAAARAEAVDRMNAWLLD</sequence>
<dbReference type="EMBL" id="QDDR01000006">
    <property type="protein sequence ID" value="PVE47160.1"/>
    <property type="molecule type" value="Genomic_DNA"/>
</dbReference>
<evidence type="ECO:0000313" key="7">
    <source>
        <dbReference type="Proteomes" id="UP000244810"/>
    </source>
</evidence>
<evidence type="ECO:0000256" key="5">
    <source>
        <dbReference type="ARBA" id="ARBA00022764"/>
    </source>
</evidence>
<name>A0A2T7UQY2_9RHOB</name>
<proteinExistence type="inferred from homology"/>